<reference evidence="7" key="1">
    <citation type="journal article" date="2022" name="G3 (Bethesda)">
        <title>High quality genome of the basidiomycete yeast Dioszegia hungarica PDD-24b-2 isolated from cloud water.</title>
        <authorList>
            <person name="Jarrige D."/>
            <person name="Haridas S."/>
            <person name="Bleykasten-Grosshans C."/>
            <person name="Joly M."/>
            <person name="Nadalig T."/>
            <person name="Sancelme M."/>
            <person name="Vuilleumier S."/>
            <person name="Grigoriev I.V."/>
            <person name="Amato P."/>
            <person name="Bringel F."/>
        </authorList>
    </citation>
    <scope>NUCLEOTIDE SEQUENCE</scope>
    <source>
        <strain evidence="7">PDD-24b-2</strain>
    </source>
</reference>
<feature type="domain" description="Flavin reductase like" evidence="6">
    <location>
        <begin position="76"/>
        <end position="243"/>
    </location>
</feature>
<organism evidence="7 8">
    <name type="scientific">Dioszegia hungarica</name>
    <dbReference type="NCBI Taxonomy" id="4972"/>
    <lineage>
        <taxon>Eukaryota</taxon>
        <taxon>Fungi</taxon>
        <taxon>Dikarya</taxon>
        <taxon>Basidiomycota</taxon>
        <taxon>Agaricomycotina</taxon>
        <taxon>Tremellomycetes</taxon>
        <taxon>Tremellales</taxon>
        <taxon>Bulleribasidiaceae</taxon>
        <taxon>Dioszegia</taxon>
    </lineage>
</organism>
<keyword evidence="3" id="KW-0288">FMN</keyword>
<name>A0AA38H4L3_9TREE</name>
<dbReference type="SUPFAM" id="SSF50475">
    <property type="entry name" value="FMN-binding split barrel"/>
    <property type="match status" value="1"/>
</dbReference>
<dbReference type="Proteomes" id="UP001164286">
    <property type="component" value="Unassembled WGS sequence"/>
</dbReference>
<sequence length="288" mass="32176">MSGQARRPFREVEAERPAFDSGYGPHYTQVPEVNFQPGGGLNSLPYSEDFRPENAVWRGIDPTEHERSEVYKLMISAVTPRPIALLSTISSLGQHNLAPYSLFNMVSASPPTLMISIQDNPNNPSGLKDSALNILETKQFCVSIISEPLLEASHMTSMDLPPHLDEWKLSGLTKRASEIVKPPHVAESAFSMECTLDHYHQFVTDEGVKTNMVVFGRIKRFHAKEFLFDPSDPMKIRPEKLRPMARLGGLSYARSIQFCDLPRPSWERGKDDEAYQAAVGLGQGSSKM</sequence>
<dbReference type="GeneID" id="77729431"/>
<dbReference type="InterPro" id="IPR012349">
    <property type="entry name" value="Split_barrel_FMN-bd"/>
</dbReference>
<evidence type="ECO:0000256" key="5">
    <source>
        <dbReference type="SAM" id="MobiDB-lite"/>
    </source>
</evidence>
<dbReference type="PANTHER" id="PTHR33798:SF5">
    <property type="entry name" value="FLAVIN REDUCTASE LIKE DOMAIN-CONTAINING PROTEIN"/>
    <property type="match status" value="1"/>
</dbReference>
<evidence type="ECO:0000313" key="7">
    <source>
        <dbReference type="EMBL" id="KAI9634013.1"/>
    </source>
</evidence>
<evidence type="ECO:0000259" key="6">
    <source>
        <dbReference type="SMART" id="SM00903"/>
    </source>
</evidence>
<dbReference type="EMBL" id="JAKWFO010000008">
    <property type="protein sequence ID" value="KAI9634013.1"/>
    <property type="molecule type" value="Genomic_DNA"/>
</dbReference>
<keyword evidence="2" id="KW-0285">Flavoprotein</keyword>
<comment type="caution">
    <text evidence="7">The sequence shown here is derived from an EMBL/GenBank/DDBJ whole genome shotgun (WGS) entry which is preliminary data.</text>
</comment>
<accession>A0AA38H4L3</accession>
<evidence type="ECO:0000256" key="1">
    <source>
        <dbReference type="ARBA" id="ARBA00001917"/>
    </source>
</evidence>
<evidence type="ECO:0000313" key="8">
    <source>
        <dbReference type="Proteomes" id="UP001164286"/>
    </source>
</evidence>
<dbReference type="SMART" id="SM00903">
    <property type="entry name" value="Flavin_Reduct"/>
    <property type="match status" value="1"/>
</dbReference>
<feature type="region of interest" description="Disordered" evidence="5">
    <location>
        <begin position="1"/>
        <end position="23"/>
    </location>
</feature>
<dbReference type="Gene3D" id="2.30.110.10">
    <property type="entry name" value="Electron Transport, Fmn-binding Protein, Chain A"/>
    <property type="match status" value="1"/>
</dbReference>
<evidence type="ECO:0000256" key="2">
    <source>
        <dbReference type="ARBA" id="ARBA00022630"/>
    </source>
</evidence>
<protein>
    <recommendedName>
        <fullName evidence="6">Flavin reductase like domain-containing protein</fullName>
    </recommendedName>
</protein>
<proteinExistence type="inferred from homology"/>
<evidence type="ECO:0000256" key="3">
    <source>
        <dbReference type="ARBA" id="ARBA00022643"/>
    </source>
</evidence>
<feature type="compositionally biased region" description="Basic and acidic residues" evidence="5">
    <location>
        <begin position="8"/>
        <end position="18"/>
    </location>
</feature>
<dbReference type="PANTHER" id="PTHR33798">
    <property type="entry name" value="FLAVOPROTEIN OXYGENASE"/>
    <property type="match status" value="1"/>
</dbReference>
<dbReference type="AlphaFoldDB" id="A0AA38H4L3"/>
<gene>
    <name evidence="7" type="ORF">MKK02DRAFT_38685</name>
</gene>
<comment type="cofactor">
    <cofactor evidence="1">
        <name>FMN</name>
        <dbReference type="ChEBI" id="CHEBI:58210"/>
    </cofactor>
</comment>
<dbReference type="Pfam" id="PF01613">
    <property type="entry name" value="Flavin_Reduct"/>
    <property type="match status" value="1"/>
</dbReference>
<dbReference type="RefSeq" id="XP_052943790.1">
    <property type="nucleotide sequence ID" value="XM_053090226.1"/>
</dbReference>
<keyword evidence="8" id="KW-1185">Reference proteome</keyword>
<dbReference type="GO" id="GO:0010181">
    <property type="term" value="F:FMN binding"/>
    <property type="evidence" value="ECO:0007669"/>
    <property type="project" value="InterPro"/>
</dbReference>
<evidence type="ECO:0000256" key="4">
    <source>
        <dbReference type="ARBA" id="ARBA00038054"/>
    </source>
</evidence>
<comment type="similarity">
    <text evidence="4">Belongs to the flavoredoxin family.</text>
</comment>
<dbReference type="InterPro" id="IPR002563">
    <property type="entry name" value="Flavin_Rdtase-like_dom"/>
</dbReference>